<proteinExistence type="predicted"/>
<evidence type="ECO:0000313" key="2">
    <source>
        <dbReference type="RefSeq" id="XP_021844710.1"/>
    </source>
</evidence>
<dbReference type="Proteomes" id="UP000813463">
    <property type="component" value="Chromosome 5"/>
</dbReference>
<dbReference type="OrthoDB" id="1215883at2759"/>
<evidence type="ECO:0008006" key="3">
    <source>
        <dbReference type="Google" id="ProtNLM"/>
    </source>
</evidence>
<organism evidence="1 2">
    <name type="scientific">Spinacia oleracea</name>
    <name type="common">Spinach</name>
    <dbReference type="NCBI Taxonomy" id="3562"/>
    <lineage>
        <taxon>Eukaryota</taxon>
        <taxon>Viridiplantae</taxon>
        <taxon>Streptophyta</taxon>
        <taxon>Embryophyta</taxon>
        <taxon>Tracheophyta</taxon>
        <taxon>Spermatophyta</taxon>
        <taxon>Magnoliopsida</taxon>
        <taxon>eudicotyledons</taxon>
        <taxon>Gunneridae</taxon>
        <taxon>Pentapetalae</taxon>
        <taxon>Caryophyllales</taxon>
        <taxon>Chenopodiaceae</taxon>
        <taxon>Chenopodioideae</taxon>
        <taxon>Anserineae</taxon>
        <taxon>Spinacia</taxon>
    </lineage>
</organism>
<keyword evidence="1" id="KW-1185">Reference proteome</keyword>
<dbReference type="GeneID" id="110784555"/>
<gene>
    <name evidence="2" type="primary">LOC110784555</name>
</gene>
<dbReference type="RefSeq" id="XP_021844710.1">
    <property type="nucleotide sequence ID" value="XM_021989018.1"/>
</dbReference>
<reference evidence="1" key="1">
    <citation type="journal article" date="2021" name="Nat. Commun.">
        <title>Genomic analyses provide insights into spinach domestication and the genetic basis of agronomic traits.</title>
        <authorList>
            <person name="Cai X."/>
            <person name="Sun X."/>
            <person name="Xu C."/>
            <person name="Sun H."/>
            <person name="Wang X."/>
            <person name="Ge C."/>
            <person name="Zhang Z."/>
            <person name="Wang Q."/>
            <person name="Fei Z."/>
            <person name="Jiao C."/>
            <person name="Wang Q."/>
        </authorList>
    </citation>
    <scope>NUCLEOTIDE SEQUENCE [LARGE SCALE GENOMIC DNA]</scope>
    <source>
        <strain evidence="1">cv. Varoflay</strain>
    </source>
</reference>
<dbReference type="AlphaFoldDB" id="A0A9R0JSA0"/>
<name>A0A9R0JSA0_SPIOL</name>
<accession>A0A9R0JSA0</accession>
<sequence>MKERISRNSIDVLYNDAGDKLVTTDDIKAEIKGFYVKLIGTAAPHLTGIDIELVREGKQLSPLAAENLIQPVTNKDIDEALKGIDVNKAPGIDGLNGLFFRKAWDIVKEEVYAAVKNFFQTGHMLRQVNNIVVTLVPKI</sequence>
<evidence type="ECO:0000313" key="1">
    <source>
        <dbReference type="Proteomes" id="UP000813463"/>
    </source>
</evidence>
<reference evidence="2" key="2">
    <citation type="submission" date="2025-08" db="UniProtKB">
        <authorList>
            <consortium name="RefSeq"/>
        </authorList>
    </citation>
    <scope>IDENTIFICATION</scope>
    <source>
        <tissue evidence="2">Leaf</tissue>
    </source>
</reference>
<dbReference type="KEGG" id="soe:110784555"/>
<protein>
    <recommendedName>
        <fullName evidence="3">Reverse transcriptase domain-containing protein</fullName>
    </recommendedName>
</protein>